<dbReference type="SUPFAM" id="SSF46600">
    <property type="entry name" value="C-terminal UvrC-binding domain of UvrB"/>
    <property type="match status" value="1"/>
</dbReference>
<dbReference type="Pfam" id="PF02151">
    <property type="entry name" value="UVR"/>
    <property type="match status" value="1"/>
</dbReference>
<comment type="subunit">
    <text evidence="7">Interacts with UvrB in an incision complex.</text>
</comment>
<dbReference type="InterPro" id="IPR035901">
    <property type="entry name" value="GIY-YIG_endonuc_sf"/>
</dbReference>
<dbReference type="Gene3D" id="1.10.150.20">
    <property type="entry name" value="5' to 3' exonuclease, C-terminal subdomain"/>
    <property type="match status" value="1"/>
</dbReference>
<dbReference type="CDD" id="cd10434">
    <property type="entry name" value="GIY-YIG_UvrC_Cho"/>
    <property type="match status" value="1"/>
</dbReference>
<evidence type="ECO:0000259" key="8">
    <source>
        <dbReference type="PROSITE" id="PS50164"/>
    </source>
</evidence>
<dbReference type="InterPro" id="IPR036876">
    <property type="entry name" value="UVR_dom_sf"/>
</dbReference>
<keyword evidence="5 7" id="KW-0234">DNA repair</keyword>
<dbReference type="NCBIfam" id="NF001824">
    <property type="entry name" value="PRK00558.1-5"/>
    <property type="match status" value="1"/>
</dbReference>
<feature type="domain" description="GIY-YIG" evidence="8">
    <location>
        <begin position="13"/>
        <end position="91"/>
    </location>
</feature>
<dbReference type="InterPro" id="IPR010994">
    <property type="entry name" value="RuvA_2-like"/>
</dbReference>
<evidence type="ECO:0000256" key="3">
    <source>
        <dbReference type="ARBA" id="ARBA00022769"/>
    </source>
</evidence>
<dbReference type="RefSeq" id="WP_129222976.1">
    <property type="nucleotide sequence ID" value="NZ_SDOZ01000002.1"/>
</dbReference>
<comment type="function">
    <text evidence="7">The UvrABC repair system catalyzes the recognition and processing of DNA lesions. UvrC both incises the 5' and 3' sides of the lesion. The N-terminal half is responsible for the 3' incision and the C-terminal half is responsible for the 5' incision.</text>
</comment>
<dbReference type="Pfam" id="PF08459">
    <property type="entry name" value="UvrC_RNaseH_dom"/>
    <property type="match status" value="1"/>
</dbReference>
<keyword evidence="11" id="KW-1185">Reference proteome</keyword>
<dbReference type="Gene3D" id="3.40.1440.10">
    <property type="entry name" value="GIY-YIG endonuclease"/>
    <property type="match status" value="1"/>
</dbReference>
<keyword evidence="2 7" id="KW-0227">DNA damage</keyword>
<dbReference type="PANTHER" id="PTHR30562">
    <property type="entry name" value="UVRC/OXIDOREDUCTASE"/>
    <property type="match status" value="1"/>
</dbReference>
<dbReference type="Pfam" id="PF01541">
    <property type="entry name" value="GIY-YIG"/>
    <property type="match status" value="1"/>
</dbReference>
<comment type="caution">
    <text evidence="10">The sequence shown here is derived from an EMBL/GenBank/DDBJ whole genome shotgun (WGS) entry which is preliminary data.</text>
</comment>
<keyword evidence="4 7" id="KW-0267">Excision nuclease</keyword>
<dbReference type="HAMAP" id="MF_00203">
    <property type="entry name" value="UvrC"/>
    <property type="match status" value="1"/>
</dbReference>
<name>A0A4Q2KA49_9FIRM</name>
<dbReference type="PANTHER" id="PTHR30562:SF1">
    <property type="entry name" value="UVRABC SYSTEM PROTEIN C"/>
    <property type="match status" value="1"/>
</dbReference>
<reference evidence="10 11" key="1">
    <citation type="journal article" date="2019" name="Gut">
        <title>Antibiotics-induced monodominance of a novel gut bacterial order.</title>
        <authorList>
            <person name="Hildebrand F."/>
            <person name="Moitinho-Silva L."/>
            <person name="Blasche S."/>
            <person name="Jahn M.T."/>
            <person name="Gossmann T.I."/>
            <person name="Heuerta-Cepas J."/>
            <person name="Hercog R."/>
            <person name="Luetge M."/>
            <person name="Bahram M."/>
            <person name="Pryszlak A."/>
            <person name="Alves R.J."/>
            <person name="Waszak S.M."/>
            <person name="Zhu A."/>
            <person name="Ye L."/>
            <person name="Costea P.I."/>
            <person name="Aalvink S."/>
            <person name="Belzer C."/>
            <person name="Forslund S.K."/>
            <person name="Sunagawa S."/>
            <person name="Hentschel U."/>
            <person name="Merten C."/>
            <person name="Patil K.R."/>
            <person name="Benes V."/>
            <person name="Bork P."/>
        </authorList>
    </citation>
    <scope>NUCLEOTIDE SEQUENCE [LARGE SCALE GENOMIC DNA]</scope>
    <source>
        <strain evidence="10 11">HDS1380</strain>
    </source>
</reference>
<dbReference type="GO" id="GO:0009381">
    <property type="term" value="F:excinuclease ABC activity"/>
    <property type="evidence" value="ECO:0007669"/>
    <property type="project" value="UniProtKB-UniRule"/>
</dbReference>
<dbReference type="InterPro" id="IPR001943">
    <property type="entry name" value="UVR_dom"/>
</dbReference>
<dbReference type="InterPro" id="IPR047296">
    <property type="entry name" value="GIY-YIG_UvrC_Cho"/>
</dbReference>
<comment type="similarity">
    <text evidence="7">Belongs to the UvrC family.</text>
</comment>
<dbReference type="EMBL" id="SDOZ01000002">
    <property type="protein sequence ID" value="RXZ60869.1"/>
    <property type="molecule type" value="Genomic_DNA"/>
</dbReference>
<dbReference type="Pfam" id="PF22920">
    <property type="entry name" value="UvrC_RNaseH"/>
    <property type="match status" value="1"/>
</dbReference>
<dbReference type="SMART" id="SM00278">
    <property type="entry name" value="HhH1"/>
    <property type="match status" value="2"/>
</dbReference>
<evidence type="ECO:0000256" key="5">
    <source>
        <dbReference type="ARBA" id="ARBA00023204"/>
    </source>
</evidence>
<dbReference type="GO" id="GO:0005737">
    <property type="term" value="C:cytoplasm"/>
    <property type="evidence" value="ECO:0007669"/>
    <property type="project" value="UniProtKB-SubCell"/>
</dbReference>
<evidence type="ECO:0000256" key="7">
    <source>
        <dbReference type="HAMAP-Rule" id="MF_00203"/>
    </source>
</evidence>
<dbReference type="AlphaFoldDB" id="A0A4Q2KA49"/>
<dbReference type="SMART" id="SM00465">
    <property type="entry name" value="GIYc"/>
    <property type="match status" value="1"/>
</dbReference>
<dbReference type="SUPFAM" id="SSF82771">
    <property type="entry name" value="GIY-YIG endonuclease"/>
    <property type="match status" value="1"/>
</dbReference>
<dbReference type="GO" id="GO:0003677">
    <property type="term" value="F:DNA binding"/>
    <property type="evidence" value="ECO:0007669"/>
    <property type="project" value="UniProtKB-UniRule"/>
</dbReference>
<evidence type="ECO:0000313" key="10">
    <source>
        <dbReference type="EMBL" id="RXZ60869.1"/>
    </source>
</evidence>
<sequence>MNVIQEKLKLLPDDPGVYIMNDRDGNVIYVGKARNLKNRVRQYFHASVKTEKVMAMVQNVTDFHYIITKSEIDALALENNLIKKYKPKYNILLKDDKTYPYIKVAISEKFPSFSVSRKLKKGSKYFGPYMGGVRVRDVLEMVNVAFGVRLCSTNVGEKPKKPCLNYHIHRCLAPCAHLCTAEEYGERVRQAIRFLEGDETEVERLLTEKMQKFAAQEEFELALDCREKLNMLSKIKLKRITALNRDLNADVIAFATNQMYAAVNILITRRGIMQGASTFAVENTSTDAEALSSFISQYYASHEIPDEIITHDYCESKLIEDFFRSRYQKNVAVISPRQGIRKQLLEMAENNAADYLEKAIDKIRHKEDMTVTACERLQEILGLSRYPRRMECYDISNISGVDKVGSMVVFIDGEADRSSYRRFRIRTVEGANDFASLQEVLTRRLSKLGTEEEERFPKPDLVIIDGGKGQLSAVKEIFDRMGVADIDLISLAKREEEVFTLDSKESILLDKRDYCLKMLQRIRDEAHRFAITYFRNIHSKRSLSSVLEEIEGVGKKKRVALVEKFGSIDKIMHASIGELMQVDGVGENLAKQIKKFFEDKI</sequence>
<dbReference type="GO" id="GO:0009432">
    <property type="term" value="P:SOS response"/>
    <property type="evidence" value="ECO:0007669"/>
    <property type="project" value="UniProtKB-UniRule"/>
</dbReference>
<dbReference type="Proteomes" id="UP000291269">
    <property type="component" value="Unassembled WGS sequence"/>
</dbReference>
<accession>A0A4Q2KA49</accession>
<organism evidence="10 11">
    <name type="scientific">Candidatus Borkfalkia ceftriaxoniphila</name>
    <dbReference type="NCBI Taxonomy" id="2508949"/>
    <lineage>
        <taxon>Bacteria</taxon>
        <taxon>Bacillati</taxon>
        <taxon>Bacillota</taxon>
        <taxon>Clostridia</taxon>
        <taxon>Christensenellales</taxon>
        <taxon>Christensenellaceae</taxon>
        <taxon>Candidatus Borkfalkia</taxon>
    </lineage>
</organism>
<dbReference type="InterPro" id="IPR003583">
    <property type="entry name" value="Hlx-hairpin-Hlx_DNA-bd_motif"/>
</dbReference>
<keyword evidence="3 7" id="KW-0228">DNA excision</keyword>
<dbReference type="OrthoDB" id="9804933at2"/>
<keyword evidence="6 7" id="KW-0742">SOS response</keyword>
<dbReference type="GO" id="GO:0009380">
    <property type="term" value="C:excinuclease repair complex"/>
    <property type="evidence" value="ECO:0007669"/>
    <property type="project" value="InterPro"/>
</dbReference>
<dbReference type="InterPro" id="IPR038476">
    <property type="entry name" value="UvrC_RNase_H_dom_sf"/>
</dbReference>
<evidence type="ECO:0000256" key="6">
    <source>
        <dbReference type="ARBA" id="ARBA00023236"/>
    </source>
</evidence>
<dbReference type="PROSITE" id="PS50164">
    <property type="entry name" value="GIY_YIG"/>
    <property type="match status" value="1"/>
</dbReference>
<dbReference type="InterPro" id="IPR001162">
    <property type="entry name" value="UvrC_RNase_H_dom"/>
</dbReference>
<evidence type="ECO:0000256" key="2">
    <source>
        <dbReference type="ARBA" id="ARBA00022763"/>
    </source>
</evidence>
<dbReference type="SUPFAM" id="SSF47781">
    <property type="entry name" value="RuvA domain 2-like"/>
    <property type="match status" value="1"/>
</dbReference>
<dbReference type="InterPro" id="IPR050066">
    <property type="entry name" value="UvrABC_protein_C"/>
</dbReference>
<dbReference type="PROSITE" id="PS50165">
    <property type="entry name" value="UVRC"/>
    <property type="match status" value="1"/>
</dbReference>
<keyword evidence="1 7" id="KW-0963">Cytoplasm</keyword>
<dbReference type="GO" id="GO:0006289">
    <property type="term" value="P:nucleotide-excision repair"/>
    <property type="evidence" value="ECO:0007669"/>
    <property type="project" value="UniProtKB-UniRule"/>
</dbReference>
<protein>
    <recommendedName>
        <fullName evidence="7">UvrABC system protein C</fullName>
        <shortName evidence="7">Protein UvrC</shortName>
    </recommendedName>
    <alternativeName>
        <fullName evidence="7">Excinuclease ABC subunit C</fullName>
    </alternativeName>
</protein>
<dbReference type="NCBIfam" id="TIGR00194">
    <property type="entry name" value="uvrC"/>
    <property type="match status" value="1"/>
</dbReference>
<comment type="subcellular location">
    <subcellularLocation>
        <location evidence="7">Cytoplasm</location>
    </subcellularLocation>
</comment>
<evidence type="ECO:0000256" key="4">
    <source>
        <dbReference type="ARBA" id="ARBA00022881"/>
    </source>
</evidence>
<dbReference type="Gene3D" id="3.30.420.340">
    <property type="entry name" value="UvrC, RNAse H endonuclease domain"/>
    <property type="match status" value="1"/>
</dbReference>
<evidence type="ECO:0000256" key="1">
    <source>
        <dbReference type="ARBA" id="ARBA00022490"/>
    </source>
</evidence>
<dbReference type="Pfam" id="PF12826">
    <property type="entry name" value="HHH_2"/>
    <property type="match status" value="1"/>
</dbReference>
<dbReference type="FunFam" id="3.40.1440.10:FF:000001">
    <property type="entry name" value="UvrABC system protein C"/>
    <property type="match status" value="1"/>
</dbReference>
<proteinExistence type="inferred from homology"/>
<evidence type="ECO:0000313" key="11">
    <source>
        <dbReference type="Proteomes" id="UP000291269"/>
    </source>
</evidence>
<gene>
    <name evidence="7 10" type="primary">uvrC</name>
    <name evidence="10" type="ORF">ESZ91_00325</name>
</gene>
<evidence type="ECO:0000259" key="9">
    <source>
        <dbReference type="PROSITE" id="PS50165"/>
    </source>
</evidence>
<feature type="domain" description="UvrC family homology region profile" evidence="9">
    <location>
        <begin position="251"/>
        <end position="478"/>
    </location>
</feature>
<dbReference type="InterPro" id="IPR004791">
    <property type="entry name" value="UvrC"/>
</dbReference>
<dbReference type="InterPro" id="IPR041663">
    <property type="entry name" value="DisA/LigA_HHH"/>
</dbReference>
<dbReference type="InterPro" id="IPR000305">
    <property type="entry name" value="GIY-YIG_endonuc"/>
</dbReference>